<sequence>MITSLRAHGGRFASCPVFAVTPRRGAPLAAKTREALDLLNVTYVRLPSHAKYAWFHYMNKMVALTYVETIAQTAQITFVDSDILISGEPTLLELNDCDFVACPVDLGVVGSTGRDSQHDHFWSRMCDVVGLDLDELPWVTTLMEGARIRLYWNSGVFSYRRETKLGRTFLELAESVLGEHVGSTCGGGEHFIDQVLLGIMVIKRGLTYRDLPLSYNYPVIESIKMDIKGLRSAKVIHLHNSMSPTYWPSFISDLREAHPQLCTWLEPMGPAVNPAPFPSRLFNEALRIERGIHRKNYRASVR</sequence>
<dbReference type="Proteomes" id="UP000009319">
    <property type="component" value="Unassembled WGS sequence"/>
</dbReference>
<dbReference type="eggNOG" id="ENOG50327CQ">
    <property type="taxonomic scope" value="Bacteria"/>
</dbReference>
<reference evidence="1 2" key="1">
    <citation type="journal article" date="2013" name="Genome Announc.">
        <title>Draft Genome Sequence of Rhizobium mesoamericanum STM3625, a Nitrogen-Fixing Symbiont of Mimosa pudica Isolated in French Guiana (South America).</title>
        <authorList>
            <person name="Moulin L."/>
            <person name="Mornico D."/>
            <person name="Melkonian R."/>
            <person name="Klonowska A."/>
        </authorList>
    </citation>
    <scope>NUCLEOTIDE SEQUENCE [LARGE SCALE GENOMIC DNA]</scope>
    <source>
        <strain evidence="1 2">STM3625</strain>
    </source>
</reference>
<keyword evidence="2" id="KW-1185">Reference proteome</keyword>
<evidence type="ECO:0000313" key="2">
    <source>
        <dbReference type="Proteomes" id="UP000009319"/>
    </source>
</evidence>
<dbReference type="InterPro" id="IPR029044">
    <property type="entry name" value="Nucleotide-diphossugar_trans"/>
</dbReference>
<dbReference type="AlphaFoldDB" id="K0Q3H7"/>
<evidence type="ECO:0000313" key="1">
    <source>
        <dbReference type="EMBL" id="CCM79400.1"/>
    </source>
</evidence>
<name>K0Q3H7_9HYPH</name>
<accession>K0Q3H7</accession>
<gene>
    <name evidence="1" type="ORF">BN77_p10662</name>
</gene>
<dbReference type="EMBL" id="CANI01000043">
    <property type="protein sequence ID" value="CCM79400.1"/>
    <property type="molecule type" value="Genomic_DNA"/>
</dbReference>
<proteinExistence type="predicted"/>
<protein>
    <submittedName>
        <fullName evidence="1">Uncharacterized protein</fullName>
    </submittedName>
</protein>
<dbReference type="SUPFAM" id="SSF53448">
    <property type="entry name" value="Nucleotide-diphospho-sugar transferases"/>
    <property type="match status" value="1"/>
</dbReference>
<organism evidence="1 2">
    <name type="scientific">Rhizobium mesoamericanum STM3625</name>
    <dbReference type="NCBI Taxonomy" id="1211777"/>
    <lineage>
        <taxon>Bacteria</taxon>
        <taxon>Pseudomonadati</taxon>
        <taxon>Pseudomonadota</taxon>
        <taxon>Alphaproteobacteria</taxon>
        <taxon>Hyphomicrobiales</taxon>
        <taxon>Rhizobiaceae</taxon>
        <taxon>Rhizobium/Agrobacterium group</taxon>
        <taxon>Rhizobium</taxon>
    </lineage>
</organism>
<dbReference type="HOGENOM" id="CLU_825584_0_0_5"/>
<dbReference type="RefSeq" id="WP_007536625.1">
    <property type="nucleotide sequence ID" value="NZ_HF536773.1"/>
</dbReference>
<comment type="caution">
    <text evidence="1">The sequence shown here is derived from an EMBL/GenBank/DDBJ whole genome shotgun (WGS) entry which is preliminary data.</text>
</comment>